<comment type="subcellular location">
    <subcellularLocation>
        <location evidence="1">Secreted</location>
    </subcellularLocation>
</comment>
<dbReference type="eggNOG" id="ENOG502QPQR">
    <property type="taxonomic scope" value="Eukaryota"/>
</dbReference>
<comment type="similarity">
    <text evidence="2">Belongs to the peptidase S8 family.</text>
</comment>
<organism evidence="7 8">
    <name type="scientific">Prunus persica</name>
    <name type="common">Peach</name>
    <name type="synonym">Amygdalus persica</name>
    <dbReference type="NCBI Taxonomy" id="3760"/>
    <lineage>
        <taxon>Eukaryota</taxon>
        <taxon>Viridiplantae</taxon>
        <taxon>Streptophyta</taxon>
        <taxon>Embryophyta</taxon>
        <taxon>Tracheophyta</taxon>
        <taxon>Spermatophyta</taxon>
        <taxon>Magnoliopsida</taxon>
        <taxon>eudicotyledons</taxon>
        <taxon>Gunneridae</taxon>
        <taxon>Pentapetalae</taxon>
        <taxon>rosids</taxon>
        <taxon>fabids</taxon>
        <taxon>Rosales</taxon>
        <taxon>Rosaceae</taxon>
        <taxon>Amygdaloideae</taxon>
        <taxon>Amygdaleae</taxon>
        <taxon>Prunus</taxon>
    </lineage>
</organism>
<dbReference type="Gene3D" id="3.40.50.200">
    <property type="entry name" value="Peptidase S8/S53 domain"/>
    <property type="match status" value="1"/>
</dbReference>
<gene>
    <name evidence="7" type="ORF">PRUPE_5G086000</name>
</gene>
<feature type="domain" description="Peptidase S8/S53" evidence="4">
    <location>
        <begin position="71"/>
        <end position="310"/>
    </location>
</feature>
<dbReference type="GO" id="GO:0005576">
    <property type="term" value="C:extracellular region"/>
    <property type="evidence" value="ECO:0000318"/>
    <property type="project" value="GO_Central"/>
</dbReference>
<dbReference type="Pfam" id="PF00082">
    <property type="entry name" value="Peptidase_S8"/>
    <property type="match status" value="1"/>
</dbReference>
<dbReference type="GO" id="GO:0004252">
    <property type="term" value="F:serine-type endopeptidase activity"/>
    <property type="evidence" value="ECO:0000318"/>
    <property type="project" value="GO_Central"/>
</dbReference>
<dbReference type="CDD" id="cd02120">
    <property type="entry name" value="PA_subtilisin_like"/>
    <property type="match status" value="1"/>
</dbReference>
<feature type="domain" description="PA" evidence="5">
    <location>
        <begin position="133"/>
        <end position="201"/>
    </location>
</feature>
<dbReference type="InterPro" id="IPR045051">
    <property type="entry name" value="SBT"/>
</dbReference>
<name>M5WZ20_PRUPE</name>
<dbReference type="GO" id="GO:0006508">
    <property type="term" value="P:proteolysis"/>
    <property type="evidence" value="ECO:0007669"/>
    <property type="project" value="InterPro"/>
</dbReference>
<dbReference type="InterPro" id="IPR000209">
    <property type="entry name" value="Peptidase_S8/S53_dom"/>
</dbReference>
<evidence type="ECO:0000259" key="6">
    <source>
        <dbReference type="Pfam" id="PF17766"/>
    </source>
</evidence>
<evidence type="ECO:0000313" key="8">
    <source>
        <dbReference type="Proteomes" id="UP000006882"/>
    </source>
</evidence>
<dbReference type="Proteomes" id="UP000006882">
    <property type="component" value="Chromosome G5"/>
</dbReference>
<dbReference type="HOGENOM" id="CLU_000625_7_0_1"/>
<dbReference type="InterPro" id="IPR036852">
    <property type="entry name" value="Peptidase_S8/S53_dom_sf"/>
</dbReference>
<evidence type="ECO:0008006" key="9">
    <source>
        <dbReference type="Google" id="ProtNLM"/>
    </source>
</evidence>
<evidence type="ECO:0000313" key="7">
    <source>
        <dbReference type="EMBL" id="ONI06858.1"/>
    </source>
</evidence>
<evidence type="ECO:0000259" key="4">
    <source>
        <dbReference type="Pfam" id="PF00082"/>
    </source>
</evidence>
<dbReference type="Gene3D" id="3.50.30.30">
    <property type="match status" value="1"/>
</dbReference>
<dbReference type="Pfam" id="PF02225">
    <property type="entry name" value="PA"/>
    <property type="match status" value="1"/>
</dbReference>
<evidence type="ECO:0000259" key="5">
    <source>
        <dbReference type="Pfam" id="PF02225"/>
    </source>
</evidence>
<evidence type="ECO:0000256" key="2">
    <source>
        <dbReference type="ARBA" id="ARBA00011073"/>
    </source>
</evidence>
<feature type="domain" description="Subtilisin-like protease fibronectin type-III" evidence="6">
    <location>
        <begin position="374"/>
        <end position="477"/>
    </location>
</feature>
<dbReference type="PANTHER" id="PTHR10795">
    <property type="entry name" value="PROPROTEIN CONVERTASE SUBTILISIN/KEXIN"/>
    <property type="match status" value="1"/>
</dbReference>
<dbReference type="Gramene" id="ONI06858">
    <property type="protein sequence ID" value="ONI06858"/>
    <property type="gene ID" value="PRUPE_5G086000"/>
</dbReference>
<keyword evidence="8" id="KW-1185">Reference proteome</keyword>
<reference evidence="7 8" key="1">
    <citation type="journal article" date="2013" name="Nat. Genet.">
        <title>The high-quality draft genome of peach (Prunus persica) identifies unique patterns of genetic diversity, domestication and genome evolution.</title>
        <authorList>
            <consortium name="International Peach Genome Initiative"/>
            <person name="Verde I."/>
            <person name="Abbott A.G."/>
            <person name="Scalabrin S."/>
            <person name="Jung S."/>
            <person name="Shu S."/>
            <person name="Marroni F."/>
            <person name="Zhebentyayeva T."/>
            <person name="Dettori M.T."/>
            <person name="Grimwood J."/>
            <person name="Cattonaro F."/>
            <person name="Zuccolo A."/>
            <person name="Rossini L."/>
            <person name="Jenkins J."/>
            <person name="Vendramin E."/>
            <person name="Meisel L.A."/>
            <person name="Decroocq V."/>
            <person name="Sosinski B."/>
            <person name="Prochnik S."/>
            <person name="Mitros T."/>
            <person name="Policriti A."/>
            <person name="Cipriani G."/>
            <person name="Dondini L."/>
            <person name="Ficklin S."/>
            <person name="Goodstein D.M."/>
            <person name="Xuan P."/>
            <person name="Del Fabbro C."/>
            <person name="Aramini V."/>
            <person name="Copetti D."/>
            <person name="Gonzalez S."/>
            <person name="Horner D.S."/>
            <person name="Falchi R."/>
            <person name="Lucas S."/>
            <person name="Mica E."/>
            <person name="Maldonado J."/>
            <person name="Lazzari B."/>
            <person name="Bielenberg D."/>
            <person name="Pirona R."/>
            <person name="Miculan M."/>
            <person name="Barakat A."/>
            <person name="Testolin R."/>
            <person name="Stella A."/>
            <person name="Tartarini S."/>
            <person name="Tonutti P."/>
            <person name="Arus P."/>
            <person name="Orellana A."/>
            <person name="Wells C."/>
            <person name="Main D."/>
            <person name="Vizzotto G."/>
            <person name="Silva H."/>
            <person name="Salamini F."/>
            <person name="Schmutz J."/>
            <person name="Morgante M."/>
            <person name="Rokhsar D.S."/>
        </authorList>
    </citation>
    <scope>NUCLEOTIDE SEQUENCE [LARGE SCALE GENOMIC DNA]</scope>
    <source>
        <strain evidence="8">cv. Nemared</strain>
    </source>
</reference>
<dbReference type="InterPro" id="IPR003137">
    <property type="entry name" value="PA_domain"/>
</dbReference>
<evidence type="ECO:0000256" key="3">
    <source>
        <dbReference type="ARBA" id="ARBA00022729"/>
    </source>
</evidence>
<protein>
    <recommendedName>
        <fullName evidence="9">Subtilisin-like protease fibronectin type-III domain-containing protein</fullName>
    </recommendedName>
</protein>
<dbReference type="Gene3D" id="2.60.40.2310">
    <property type="match status" value="1"/>
</dbReference>
<dbReference type="InterPro" id="IPR041469">
    <property type="entry name" value="Subtilisin-like_FN3"/>
</dbReference>
<dbReference type="Pfam" id="PF17766">
    <property type="entry name" value="fn3_6"/>
    <property type="match status" value="1"/>
</dbReference>
<dbReference type="AlphaFoldDB" id="M5WZ20"/>
<proteinExistence type="inferred from homology"/>
<evidence type="ECO:0000256" key="1">
    <source>
        <dbReference type="ARBA" id="ARBA00004613"/>
    </source>
</evidence>
<accession>M5WZ20</accession>
<dbReference type="STRING" id="3760.M5WZ20"/>
<keyword evidence="3" id="KW-0732">Signal</keyword>
<dbReference type="SUPFAM" id="SSF52743">
    <property type="entry name" value="Subtilisin-like"/>
    <property type="match status" value="1"/>
</dbReference>
<dbReference type="EMBL" id="CM007655">
    <property type="protein sequence ID" value="ONI06858.1"/>
    <property type="molecule type" value="Genomic_DNA"/>
</dbReference>
<sequence length="495" mass="53407">MCVLLSFVKVLILLIILSFSEICSTQVLESPSPSTLATYIVHLKKPHDTDFSELQDLQSWHQSFLPTETETVNPNPYLAIQKGILESASPGNLGPFNGTVQNAGPWILTVGASTIDRSFKAPLGLLNPTTLPPLVYPTTSNHTLSEFCNQRTLANVRDMVKGKVVLCQGRGGEAGIARGAEVKKYGGVAMILMNEELDGYTISAETHQWLQIKAYINSTSTPTATILYKGTQTGNSSAPIVLSFSSRGPYAAIPGILKPDIIGPGGNILGAWPSDSSFSVSSAALLKSSHPDWSPAAIKSAMMTTADVLDHEDKPILDYNYAPAELFATGAGHVNPSKANDPGLVYDIQPDDYIPYLCGFKYKDKEIKSIPESQLNYPSFSITFGSSPQVVTRTVTNVGSASSNYTVKGCFSRGSKHSIQVKPEEIVFTKLKQTATYKVTFSLDDEGYSQSAGHKLFARGSLQWISAEHGVSSPISVAFKNDDRMLLLTVSSLKP</sequence>
<dbReference type="GO" id="GO:0009610">
    <property type="term" value="P:response to symbiotic fungus"/>
    <property type="evidence" value="ECO:0007669"/>
    <property type="project" value="UniProtKB-ARBA"/>
</dbReference>